<dbReference type="PRINTS" id="PR00625">
    <property type="entry name" value="JDOMAIN"/>
</dbReference>
<dbReference type="Gene3D" id="1.10.3680.10">
    <property type="entry name" value="TerB-like"/>
    <property type="match status" value="1"/>
</dbReference>
<dbReference type="InterPro" id="IPR007791">
    <property type="entry name" value="DjlA_N"/>
</dbReference>
<dbReference type="InterPro" id="IPR036869">
    <property type="entry name" value="J_dom_sf"/>
</dbReference>
<reference evidence="2 3" key="1">
    <citation type="submission" date="2019-06" db="EMBL/GenBank/DDBJ databases">
        <authorList>
            <person name="Li M."/>
        </authorList>
    </citation>
    <scope>NUCLEOTIDE SEQUENCE [LARGE SCALE GENOMIC DNA]</scope>
    <source>
        <strain evidence="2 3">BGMRC6574</strain>
    </source>
</reference>
<dbReference type="SMART" id="SM00271">
    <property type="entry name" value="DnaJ"/>
    <property type="match status" value="1"/>
</dbReference>
<comment type="caution">
    <text evidence="2">The sequence shown here is derived from an EMBL/GenBank/DDBJ whole genome shotgun (WGS) entry which is preliminary data.</text>
</comment>
<sequence length="236" mass="26098">MANWARVFDHVGETASEVLASVIEAVRTLFAGDPQTRRKVAFSIAMIALSAKMAKADGIVTEEEVAAFQQIFAIPPGEERNVARFYNLAKRDVAGYQAYAERIAGMCSDEAFEEAVLEDILEGLFHIAKADGVLHDKESAFLADIARIFGIGEDRYAAIFERHVRGDDADPYRVLGVAHDADLSIIKKRYRKLVADNHPDRLIARGVPQEFVAVANERTATFNAAFEAIERERQAA</sequence>
<evidence type="ECO:0000313" key="3">
    <source>
        <dbReference type="Proteomes" id="UP000320314"/>
    </source>
</evidence>
<name>A0A506U8I9_9HYPH</name>
<feature type="domain" description="J" evidence="1">
    <location>
        <begin position="170"/>
        <end position="234"/>
    </location>
</feature>
<organism evidence="2 3">
    <name type="scientific">Pararhizobium mangrovi</name>
    <dbReference type="NCBI Taxonomy" id="2590452"/>
    <lineage>
        <taxon>Bacteria</taxon>
        <taxon>Pseudomonadati</taxon>
        <taxon>Pseudomonadota</taxon>
        <taxon>Alphaproteobacteria</taxon>
        <taxon>Hyphomicrobiales</taxon>
        <taxon>Rhizobiaceae</taxon>
        <taxon>Rhizobium/Agrobacterium group</taxon>
        <taxon>Pararhizobium</taxon>
    </lineage>
</organism>
<dbReference type="CDD" id="cd06257">
    <property type="entry name" value="DnaJ"/>
    <property type="match status" value="1"/>
</dbReference>
<dbReference type="Gene3D" id="1.10.287.110">
    <property type="entry name" value="DnaJ domain"/>
    <property type="match status" value="1"/>
</dbReference>
<gene>
    <name evidence="2" type="ORF">FJU11_07700</name>
</gene>
<evidence type="ECO:0000259" key="1">
    <source>
        <dbReference type="PROSITE" id="PS50076"/>
    </source>
</evidence>
<dbReference type="Pfam" id="PF05099">
    <property type="entry name" value="TerB"/>
    <property type="match status" value="1"/>
</dbReference>
<accession>A0A506U8I9</accession>
<protein>
    <submittedName>
        <fullName evidence="2">DnaJ family molecular chaperone</fullName>
    </submittedName>
</protein>
<dbReference type="SUPFAM" id="SSF158682">
    <property type="entry name" value="TerB-like"/>
    <property type="match status" value="1"/>
</dbReference>
<proteinExistence type="predicted"/>
<dbReference type="SUPFAM" id="SSF46565">
    <property type="entry name" value="Chaperone J-domain"/>
    <property type="match status" value="1"/>
</dbReference>
<dbReference type="PROSITE" id="PS50076">
    <property type="entry name" value="DNAJ_2"/>
    <property type="match status" value="1"/>
</dbReference>
<dbReference type="InterPro" id="IPR029024">
    <property type="entry name" value="TerB-like"/>
</dbReference>
<dbReference type="OrthoDB" id="9782583at2"/>
<dbReference type="RefSeq" id="WP_141166460.1">
    <property type="nucleotide sequence ID" value="NZ_VHLH01000012.1"/>
</dbReference>
<dbReference type="Proteomes" id="UP000320314">
    <property type="component" value="Unassembled WGS sequence"/>
</dbReference>
<keyword evidence="3" id="KW-1185">Reference proteome</keyword>
<dbReference type="Pfam" id="PF00226">
    <property type="entry name" value="DnaJ"/>
    <property type="match status" value="1"/>
</dbReference>
<dbReference type="AlphaFoldDB" id="A0A506U8I9"/>
<dbReference type="CDD" id="cd07316">
    <property type="entry name" value="terB_like_DjlA"/>
    <property type="match status" value="1"/>
</dbReference>
<evidence type="ECO:0000313" key="2">
    <source>
        <dbReference type="EMBL" id="TPW29285.1"/>
    </source>
</evidence>
<dbReference type="InterPro" id="IPR001623">
    <property type="entry name" value="DnaJ_domain"/>
</dbReference>
<dbReference type="EMBL" id="VHLH01000012">
    <property type="protein sequence ID" value="TPW29285.1"/>
    <property type="molecule type" value="Genomic_DNA"/>
</dbReference>